<protein>
    <submittedName>
        <fullName evidence="2">Uncharacterized protein</fullName>
    </submittedName>
</protein>
<dbReference type="KEGG" id="nta:107766480"/>
<dbReference type="RefSeq" id="XP_016440753.1">
    <property type="nucleotide sequence ID" value="XM_016585267.1"/>
</dbReference>
<dbReference type="OrthoDB" id="10366254at2759"/>
<dbReference type="Gene3D" id="2.40.70.10">
    <property type="entry name" value="Acid Proteases"/>
    <property type="match status" value="1"/>
</dbReference>
<feature type="region of interest" description="Disordered" evidence="1">
    <location>
        <begin position="21"/>
        <end position="54"/>
    </location>
</feature>
<evidence type="ECO:0000256" key="1">
    <source>
        <dbReference type="SAM" id="MobiDB-lite"/>
    </source>
</evidence>
<evidence type="ECO:0000313" key="2">
    <source>
        <dbReference type="RefSeq" id="XP_016440753.1"/>
    </source>
</evidence>
<dbReference type="PANTHER" id="PTHR33067:SF31">
    <property type="entry name" value="RNA-DIRECTED DNA POLYMERASE"/>
    <property type="match status" value="1"/>
</dbReference>
<reference evidence="2" key="1">
    <citation type="submission" date="2025-08" db="UniProtKB">
        <authorList>
            <consortium name="RefSeq"/>
        </authorList>
    </citation>
    <scope>IDENTIFICATION</scope>
</reference>
<gene>
    <name evidence="2" type="primary">LOC107766480</name>
</gene>
<feature type="compositionally biased region" description="Basic and acidic residues" evidence="1">
    <location>
        <begin position="23"/>
        <end position="41"/>
    </location>
</feature>
<dbReference type="PaxDb" id="4097-A0A1S3XLF8"/>
<proteinExistence type="predicted"/>
<dbReference type="PANTHER" id="PTHR33067">
    <property type="entry name" value="RNA-DIRECTED DNA POLYMERASE-RELATED"/>
    <property type="match status" value="1"/>
</dbReference>
<name>A0A1S3XLF8_TOBAC</name>
<sequence length="275" mass="31395">MQAQIVAMAKNIKQLTLAQAKSKVVDKQTETPLEEKNEEQKSQNSGVQQEIEESRHMPALPFPQKIKREKLDKCFGRFLKMLKQLYVNIPFTEVLTQVPAYAKFLKEILSSKRKLEETTVVKLNAHCSAILQNKNSSEVWGPRKLHHTILTTILPEGIIKDNLVRVDKFVFPVDFIVVDIEVNKEVPLILGRPFLCTERCITQSGTVDDEDLEVKKKAEALETEEQVVYEEEIKEEASNPNVELKVLPTHLKYAFLETNNFPVIISADLIGTQEQ</sequence>
<organism evidence="2">
    <name type="scientific">Nicotiana tabacum</name>
    <name type="common">Common tobacco</name>
    <dbReference type="NCBI Taxonomy" id="4097"/>
    <lineage>
        <taxon>Eukaryota</taxon>
        <taxon>Viridiplantae</taxon>
        <taxon>Streptophyta</taxon>
        <taxon>Embryophyta</taxon>
        <taxon>Tracheophyta</taxon>
        <taxon>Spermatophyta</taxon>
        <taxon>Magnoliopsida</taxon>
        <taxon>eudicotyledons</taxon>
        <taxon>Gunneridae</taxon>
        <taxon>Pentapetalae</taxon>
        <taxon>asterids</taxon>
        <taxon>lamiids</taxon>
        <taxon>Solanales</taxon>
        <taxon>Solanaceae</taxon>
        <taxon>Nicotianoideae</taxon>
        <taxon>Nicotianeae</taxon>
        <taxon>Nicotiana</taxon>
    </lineage>
</organism>
<accession>A0A1S3XLF8</accession>
<dbReference type="InterPro" id="IPR021109">
    <property type="entry name" value="Peptidase_aspartic_dom_sf"/>
</dbReference>
<dbReference type="AlphaFoldDB" id="A0A1S3XLF8"/>